<feature type="domain" description="Septin-type G" evidence="3">
    <location>
        <begin position="187"/>
        <end position="269"/>
    </location>
</feature>
<keyword evidence="1" id="KW-0547">Nucleotide-binding</keyword>
<keyword evidence="4" id="KW-1185">Reference proteome</keyword>
<feature type="region of interest" description="Disordered" evidence="2">
    <location>
        <begin position="118"/>
        <end position="149"/>
    </location>
</feature>
<feature type="region of interest" description="Disordered" evidence="2">
    <location>
        <begin position="56"/>
        <end position="99"/>
    </location>
</feature>
<name>A0A914WYB5_9BILA</name>
<reference evidence="5" key="1">
    <citation type="submission" date="2022-11" db="UniProtKB">
        <authorList>
            <consortium name="WormBaseParasite"/>
        </authorList>
    </citation>
    <scope>IDENTIFICATION</scope>
</reference>
<proteinExistence type="inferred from homology"/>
<evidence type="ECO:0000313" key="5">
    <source>
        <dbReference type="WBParaSite" id="PSAMB.scaffold5725size11017.g27182.t1"/>
    </source>
</evidence>
<dbReference type="Proteomes" id="UP000887566">
    <property type="component" value="Unplaced"/>
</dbReference>
<dbReference type="PANTHER" id="PTHR32046:SF14">
    <property type="match status" value="1"/>
</dbReference>
<dbReference type="PANTHER" id="PTHR32046">
    <property type="entry name" value="G DOMAIN-CONTAINING PROTEIN"/>
    <property type="match status" value="1"/>
</dbReference>
<dbReference type="WBParaSite" id="PSAMB.scaffold5725size11017.g27182.t1">
    <property type="protein sequence ID" value="PSAMB.scaffold5725size11017.g27182.t1"/>
    <property type="gene ID" value="PSAMB.scaffold5725size11017.g27182"/>
</dbReference>
<comment type="similarity">
    <text evidence="1">Belongs to the TRAFAC class TrmE-Era-EngA-EngB-Septin-like GTPase superfamily. Septin GTPase family.</text>
</comment>
<dbReference type="SUPFAM" id="SSF52540">
    <property type="entry name" value="P-loop containing nucleoside triphosphate hydrolases"/>
    <property type="match status" value="2"/>
</dbReference>
<accession>A0A914WYB5</accession>
<dbReference type="CDD" id="cd00882">
    <property type="entry name" value="Ras_like_GTPase"/>
    <property type="match status" value="1"/>
</dbReference>
<evidence type="ECO:0000313" key="4">
    <source>
        <dbReference type="Proteomes" id="UP000887566"/>
    </source>
</evidence>
<dbReference type="GO" id="GO:0005525">
    <property type="term" value="F:GTP binding"/>
    <property type="evidence" value="ECO:0007669"/>
    <property type="project" value="UniProtKB-KW"/>
</dbReference>
<dbReference type="AlphaFoldDB" id="A0A914WYB5"/>
<feature type="compositionally biased region" description="Polar residues" evidence="2">
    <location>
        <begin position="73"/>
        <end position="93"/>
    </location>
</feature>
<sequence>MNKINEIPVTNALSLSEYFRNCPDIKNVGVRRALLCLLEEVRKSVADAEQPNSLLRRSKSFAPGSPLPHSHNNRFTWHTDGSQSQESSASRPTPDSRKVYRTADHTLLFQANRRHKNVDSDESFKSSDALFTPSKGNRASRMRDQSTAADQKSCLYALPKQKVAEEEGFRKLKVGRNQIGQIGEKVMLIVGGTGSGKSTFVNALVNYLYEVDFSDPFRFQLITAKDEEDESGTTEAGKSKTKIISAYELNNTRLRYRLTIVDTPGFGDTEGIERDKTTEDYIRQWFQREDEYGLKTIDAICIVVKGTENRTTKEVKHKLHSVHSLFDRNFTPNIMTVFTFCDLGEPPALKALSTDGLLVGDTKLLFNSVAATEVNNTDEQIFKIFHSKCYTNFAKLFDKLDQLEPHSVVYALEVLKRRKALEQEAIALNSQITELLSSLEQISEAVKLLQSNSNPTQCLSFTHDGTTYQTTLEEIFARYGITAREDENSVEGCLERLGLELVQKEKELGDTIVSIRKNLNTLNAIAMRPERATNSQYLQHLIDTLPTSSNSTADFTEQRRILSTHLKIVKLLEAVQNGGSLLDETESAAVAFLGCTFPDLYKKLRLLRHFPPNHSGDDQNLKTDSIAEGDVKMRAIPKQSSQGEQDTISLDSNATSESVINAELEEINRMIDRVSLSSNSTTTSKPSTPLPPPRVPIWKRFFRRVSNNQ</sequence>
<evidence type="ECO:0000259" key="3">
    <source>
        <dbReference type="Pfam" id="PF00735"/>
    </source>
</evidence>
<protein>
    <submittedName>
        <fullName evidence="5">Septin-type G domain-containing protein</fullName>
    </submittedName>
</protein>
<evidence type="ECO:0000256" key="1">
    <source>
        <dbReference type="RuleBase" id="RU004560"/>
    </source>
</evidence>
<feature type="region of interest" description="Disordered" evidence="2">
    <location>
        <begin position="676"/>
        <end position="695"/>
    </location>
</feature>
<dbReference type="Pfam" id="PF00735">
    <property type="entry name" value="Septin"/>
    <property type="match status" value="1"/>
</dbReference>
<dbReference type="InterPro" id="IPR030379">
    <property type="entry name" value="G_SEPTIN_dom"/>
</dbReference>
<evidence type="ECO:0000256" key="2">
    <source>
        <dbReference type="SAM" id="MobiDB-lite"/>
    </source>
</evidence>
<organism evidence="4 5">
    <name type="scientific">Plectus sambesii</name>
    <dbReference type="NCBI Taxonomy" id="2011161"/>
    <lineage>
        <taxon>Eukaryota</taxon>
        <taxon>Metazoa</taxon>
        <taxon>Ecdysozoa</taxon>
        <taxon>Nematoda</taxon>
        <taxon>Chromadorea</taxon>
        <taxon>Plectida</taxon>
        <taxon>Plectina</taxon>
        <taxon>Plectoidea</taxon>
        <taxon>Plectidae</taxon>
        <taxon>Plectus</taxon>
    </lineage>
</organism>
<dbReference type="Gene3D" id="3.40.50.300">
    <property type="entry name" value="P-loop containing nucleotide triphosphate hydrolases"/>
    <property type="match status" value="1"/>
</dbReference>
<keyword evidence="1" id="KW-0342">GTP-binding</keyword>
<feature type="compositionally biased region" description="Low complexity" evidence="2">
    <location>
        <begin position="676"/>
        <end position="687"/>
    </location>
</feature>
<dbReference type="InterPro" id="IPR027417">
    <property type="entry name" value="P-loop_NTPase"/>
</dbReference>